<evidence type="ECO:0000313" key="3">
    <source>
        <dbReference type="EMBL" id="ORW64597.1"/>
    </source>
</evidence>
<keyword evidence="3" id="KW-0547">Nucleotide-binding</keyword>
<dbReference type="InterPro" id="IPR007969">
    <property type="entry name" value="DUF732"/>
</dbReference>
<dbReference type="Proteomes" id="UP000193387">
    <property type="component" value="Unassembled WGS sequence"/>
</dbReference>
<protein>
    <submittedName>
        <fullName evidence="3">RNA helicase</fullName>
    </submittedName>
</protein>
<evidence type="ECO:0000259" key="2">
    <source>
        <dbReference type="Pfam" id="PF05305"/>
    </source>
</evidence>
<keyword evidence="3" id="KW-0067">ATP-binding</keyword>
<dbReference type="GO" id="GO:0004386">
    <property type="term" value="F:helicase activity"/>
    <property type="evidence" value="ECO:0007669"/>
    <property type="project" value="UniProtKB-KW"/>
</dbReference>
<dbReference type="AlphaFoldDB" id="A0AAJ3NL79"/>
<dbReference type="RefSeq" id="WP_085258334.1">
    <property type="nucleotide sequence ID" value="NZ_AP022573.1"/>
</dbReference>
<accession>A0AAJ3NL79</accession>
<keyword evidence="3" id="KW-0347">Helicase</keyword>
<name>A0AAJ3NL79_9MYCO</name>
<evidence type="ECO:0000313" key="4">
    <source>
        <dbReference type="Proteomes" id="UP000193387"/>
    </source>
</evidence>
<feature type="chain" id="PRO_5042595867" evidence="1">
    <location>
        <begin position="27"/>
        <end position="112"/>
    </location>
</feature>
<keyword evidence="1" id="KW-0732">Signal</keyword>
<comment type="caution">
    <text evidence="3">The sequence shown here is derived from an EMBL/GenBank/DDBJ whole genome shotgun (WGS) entry which is preliminary data.</text>
</comment>
<keyword evidence="3" id="KW-0378">Hydrolase</keyword>
<reference evidence="3 4" key="1">
    <citation type="submission" date="2016-01" db="EMBL/GenBank/DDBJ databases">
        <title>The new phylogeny of the genus Mycobacterium.</title>
        <authorList>
            <person name="Tarcisio F."/>
            <person name="Conor M."/>
            <person name="Antonella G."/>
            <person name="Elisabetta G."/>
            <person name="Giulia F.S."/>
            <person name="Sara T."/>
            <person name="Anna F."/>
            <person name="Clotilde B."/>
            <person name="Roberto B."/>
            <person name="Veronica D.S."/>
            <person name="Fabio R."/>
            <person name="Monica P."/>
            <person name="Olivier J."/>
            <person name="Enrico T."/>
            <person name="Nicola S."/>
        </authorList>
    </citation>
    <scope>NUCLEOTIDE SEQUENCE [LARGE SCALE GENOMIC DNA]</scope>
    <source>
        <strain evidence="3 4">DSM 44616</strain>
    </source>
</reference>
<evidence type="ECO:0000256" key="1">
    <source>
        <dbReference type="SAM" id="SignalP"/>
    </source>
</evidence>
<dbReference type="EMBL" id="LQPR01000081">
    <property type="protein sequence ID" value="ORW64597.1"/>
    <property type="molecule type" value="Genomic_DNA"/>
</dbReference>
<proteinExistence type="predicted"/>
<keyword evidence="4" id="KW-1185">Reference proteome</keyword>
<feature type="signal peptide" evidence="1">
    <location>
        <begin position="1"/>
        <end position="26"/>
    </location>
</feature>
<organism evidence="3 4">
    <name type="scientific">Mycobacterium saskatchewanense</name>
    <dbReference type="NCBI Taxonomy" id="220927"/>
    <lineage>
        <taxon>Bacteria</taxon>
        <taxon>Bacillati</taxon>
        <taxon>Actinomycetota</taxon>
        <taxon>Actinomycetes</taxon>
        <taxon>Mycobacteriales</taxon>
        <taxon>Mycobacteriaceae</taxon>
        <taxon>Mycobacterium</taxon>
        <taxon>Mycobacterium simiae complex</taxon>
    </lineage>
</organism>
<sequence>MTRAALCAPVLAPLFAIAWLTPAARADPDPISVAAYLQTLNQAHVPYDDPGKMVELGNSVCQQSRGGAAFDDVGESVIGRGFTPTQAGLIMGAAVATFCPDMQPSMGRWSNS</sequence>
<feature type="domain" description="DUF732" evidence="2">
    <location>
        <begin position="35"/>
        <end position="101"/>
    </location>
</feature>
<gene>
    <name evidence="3" type="ORF">AWC23_25130</name>
</gene>
<dbReference type="Pfam" id="PF05305">
    <property type="entry name" value="DUF732"/>
    <property type="match status" value="1"/>
</dbReference>